<sequence length="238" mass="25828">MLDLRPFNSLGRFEIDWLSARYHFSFANYHDGSRMGLGPLRVWNDDTVRAGGGFDPHPHRDMEIITYVRNGAITHRDNLGSHGRVPKGSIQVMSAGTGIVHSEFNLDPDDMTLFQIWIHPNRRGLTPRWEMRDFPTDPGTLHTLASGREADIAAGAIPIAQDAAVLGGVLPKGTAWVTPLHGRGAYLVPTYGSLTAEAGGKTVTVNARDGLLVQGEAGLTLTALEETEVTLVDVALPE</sequence>
<comment type="similarity">
    <text evidence="1 2">Belongs to the pirin family.</text>
</comment>
<dbReference type="AlphaFoldDB" id="A0A7X0DPQ6"/>
<dbReference type="InterPro" id="IPR011051">
    <property type="entry name" value="RmlC_Cupin_sf"/>
</dbReference>
<evidence type="ECO:0000256" key="2">
    <source>
        <dbReference type="RuleBase" id="RU003457"/>
    </source>
</evidence>
<organism evidence="5 6">
    <name type="scientific">Novispirillum itersonii</name>
    <name type="common">Aquaspirillum itersonii</name>
    <dbReference type="NCBI Taxonomy" id="189"/>
    <lineage>
        <taxon>Bacteria</taxon>
        <taxon>Pseudomonadati</taxon>
        <taxon>Pseudomonadota</taxon>
        <taxon>Alphaproteobacteria</taxon>
        <taxon>Rhodospirillales</taxon>
        <taxon>Novispirillaceae</taxon>
        <taxon>Novispirillum</taxon>
    </lineage>
</organism>
<dbReference type="PANTHER" id="PTHR43212:SF3">
    <property type="entry name" value="QUERCETIN 2,3-DIOXYGENASE"/>
    <property type="match status" value="1"/>
</dbReference>
<keyword evidence="6" id="KW-1185">Reference proteome</keyword>
<dbReference type="PANTHER" id="PTHR43212">
    <property type="entry name" value="QUERCETIN 2,3-DIOXYGENASE"/>
    <property type="match status" value="1"/>
</dbReference>
<dbReference type="InterPro" id="IPR003829">
    <property type="entry name" value="Pirin_N_dom"/>
</dbReference>
<dbReference type="EMBL" id="JACIIX010000011">
    <property type="protein sequence ID" value="MBB6211517.1"/>
    <property type="molecule type" value="Genomic_DNA"/>
</dbReference>
<dbReference type="InterPro" id="IPR014710">
    <property type="entry name" value="RmlC-like_jellyroll"/>
</dbReference>
<evidence type="ECO:0000313" key="5">
    <source>
        <dbReference type="EMBL" id="MBB6211517.1"/>
    </source>
</evidence>
<evidence type="ECO:0000313" key="6">
    <source>
        <dbReference type="Proteomes" id="UP000544872"/>
    </source>
</evidence>
<proteinExistence type="inferred from homology"/>
<dbReference type="Pfam" id="PF02678">
    <property type="entry name" value="Pirin"/>
    <property type="match status" value="1"/>
</dbReference>
<evidence type="ECO:0000256" key="1">
    <source>
        <dbReference type="ARBA" id="ARBA00008416"/>
    </source>
</evidence>
<accession>A0A7X0DPQ6</accession>
<name>A0A7X0DPQ6_NOVIT</name>
<protein>
    <recommendedName>
        <fullName evidence="7">Pirin family protein</fullName>
    </recommendedName>
</protein>
<dbReference type="Proteomes" id="UP000544872">
    <property type="component" value="Unassembled WGS sequence"/>
</dbReference>
<evidence type="ECO:0000259" key="4">
    <source>
        <dbReference type="Pfam" id="PF17954"/>
    </source>
</evidence>
<gene>
    <name evidence="5" type="ORF">FHS48_002956</name>
</gene>
<dbReference type="SUPFAM" id="SSF51182">
    <property type="entry name" value="RmlC-like cupins"/>
    <property type="match status" value="1"/>
</dbReference>
<dbReference type="RefSeq" id="WP_184264340.1">
    <property type="nucleotide sequence ID" value="NZ_JACIIX010000011.1"/>
</dbReference>
<dbReference type="InterPro" id="IPR041602">
    <property type="entry name" value="Quercetinase_C"/>
</dbReference>
<dbReference type="InterPro" id="IPR012093">
    <property type="entry name" value="Pirin"/>
</dbReference>
<comment type="caution">
    <text evidence="5">The sequence shown here is derived from an EMBL/GenBank/DDBJ whole genome shotgun (WGS) entry which is preliminary data.</text>
</comment>
<evidence type="ECO:0000259" key="3">
    <source>
        <dbReference type="Pfam" id="PF02678"/>
    </source>
</evidence>
<dbReference type="Gene3D" id="2.60.120.10">
    <property type="entry name" value="Jelly Rolls"/>
    <property type="match status" value="2"/>
</dbReference>
<dbReference type="CDD" id="cd02910">
    <property type="entry name" value="cupin_Yhhw_N"/>
    <property type="match status" value="1"/>
</dbReference>
<reference evidence="5 6" key="1">
    <citation type="submission" date="2020-08" db="EMBL/GenBank/DDBJ databases">
        <title>Genomic Encyclopedia of Type Strains, Phase IV (KMG-IV): sequencing the most valuable type-strain genomes for metagenomic binning, comparative biology and taxonomic classification.</title>
        <authorList>
            <person name="Goeker M."/>
        </authorList>
    </citation>
    <scope>NUCLEOTIDE SEQUENCE [LARGE SCALE GENOMIC DNA]</scope>
    <source>
        <strain evidence="5 6">DSM 11590</strain>
    </source>
</reference>
<evidence type="ECO:0008006" key="7">
    <source>
        <dbReference type="Google" id="ProtNLM"/>
    </source>
</evidence>
<feature type="domain" description="Pirin N-terminal" evidence="3">
    <location>
        <begin position="12"/>
        <end position="118"/>
    </location>
</feature>
<feature type="domain" description="Quercetin 2,3-dioxygenase C-terminal cupin" evidence="4">
    <location>
        <begin position="153"/>
        <end position="234"/>
    </location>
</feature>
<dbReference type="Pfam" id="PF17954">
    <property type="entry name" value="Pirin_C_2"/>
    <property type="match status" value="1"/>
</dbReference>